<gene>
    <name evidence="6" type="ORF">H4W30_001417</name>
</gene>
<dbReference type="PANTHER" id="PTHR43585:SF2">
    <property type="entry name" value="ATP-GRASP ENZYME FSQD"/>
    <property type="match status" value="1"/>
</dbReference>
<name>A0ABR9L1B1_9PSEU</name>
<keyword evidence="1" id="KW-0436">Ligase</keyword>
<evidence type="ECO:0000256" key="4">
    <source>
        <dbReference type="PROSITE-ProRule" id="PRU00409"/>
    </source>
</evidence>
<reference evidence="6 7" key="1">
    <citation type="submission" date="2020-10" db="EMBL/GenBank/DDBJ databases">
        <title>Sequencing the genomes of 1000 actinobacteria strains.</title>
        <authorList>
            <person name="Klenk H.-P."/>
        </authorList>
    </citation>
    <scope>NUCLEOTIDE SEQUENCE [LARGE SCALE GENOMIC DNA]</scope>
    <source>
        <strain evidence="6 7">DSM 46661</strain>
    </source>
</reference>
<dbReference type="PANTHER" id="PTHR43585">
    <property type="entry name" value="FUMIPYRROLE BIOSYNTHESIS PROTEIN C"/>
    <property type="match status" value="1"/>
</dbReference>
<sequence>MAKGNVLLIGWRPEAVRALHALGAEVTCVLAAGEDRDREGVLDDAHVVPVRDPADTESTLAGLQRRGISVDAFDVVCSQYEFTLVNASVVGGPRAPHSAADALLMRDKDLQKRSIRAAGIPVAESALVVQPGDLAAFDHSRGALKPLADSGTRGVRAWRTPAARLELARELDVAAGPWLAEEWIDGPELHVDGIVRDGRVLFVSVGRYLDNVLAIREGGIVATVVQHPLACDKLYDRCRALADRCMAALRHRDGVFHLEVFENDDRLVFGECGGRIPGGSFDEMIRLQHGVDLHDEWARAVLELGSAVAPDVADGWFGDVFLATGPGTLRSCPGEREILARPGVRHVALRSRPGDTLADSSTASNIHAGTAVVEGTDEHDTADRIRRLASWFSSEIVLTPG</sequence>
<dbReference type="SUPFAM" id="SSF56059">
    <property type="entry name" value="Glutathione synthetase ATP-binding domain-like"/>
    <property type="match status" value="1"/>
</dbReference>
<comment type="caution">
    <text evidence="6">The sequence shown here is derived from an EMBL/GenBank/DDBJ whole genome shotgun (WGS) entry which is preliminary data.</text>
</comment>
<evidence type="ECO:0000313" key="6">
    <source>
        <dbReference type="EMBL" id="MBE1574388.1"/>
    </source>
</evidence>
<dbReference type="EMBL" id="JADBEJ010000001">
    <property type="protein sequence ID" value="MBE1574388.1"/>
    <property type="molecule type" value="Genomic_DNA"/>
</dbReference>
<evidence type="ECO:0000256" key="2">
    <source>
        <dbReference type="ARBA" id="ARBA00022741"/>
    </source>
</evidence>
<evidence type="ECO:0000256" key="3">
    <source>
        <dbReference type="ARBA" id="ARBA00022840"/>
    </source>
</evidence>
<feature type="domain" description="ATP-grasp" evidence="5">
    <location>
        <begin position="112"/>
        <end position="302"/>
    </location>
</feature>
<keyword evidence="7" id="KW-1185">Reference proteome</keyword>
<keyword evidence="2 4" id="KW-0547">Nucleotide-binding</keyword>
<dbReference type="RefSeq" id="WP_192742025.1">
    <property type="nucleotide sequence ID" value="NZ_JADBEJ010000001.1"/>
</dbReference>
<evidence type="ECO:0000259" key="5">
    <source>
        <dbReference type="PROSITE" id="PS50975"/>
    </source>
</evidence>
<dbReference type="PROSITE" id="PS50975">
    <property type="entry name" value="ATP_GRASP"/>
    <property type="match status" value="1"/>
</dbReference>
<dbReference type="Proteomes" id="UP000656548">
    <property type="component" value="Unassembled WGS sequence"/>
</dbReference>
<protein>
    <submittedName>
        <fullName evidence="6">Biotin carboxylase</fullName>
    </submittedName>
</protein>
<organism evidence="6 7">
    <name type="scientific">Amycolatopsis roodepoortensis</name>
    <dbReference type="NCBI Taxonomy" id="700274"/>
    <lineage>
        <taxon>Bacteria</taxon>
        <taxon>Bacillati</taxon>
        <taxon>Actinomycetota</taxon>
        <taxon>Actinomycetes</taxon>
        <taxon>Pseudonocardiales</taxon>
        <taxon>Pseudonocardiaceae</taxon>
        <taxon>Amycolatopsis</taxon>
    </lineage>
</organism>
<dbReference type="InterPro" id="IPR052032">
    <property type="entry name" value="ATP-dep_AA_Ligase"/>
</dbReference>
<evidence type="ECO:0000256" key="1">
    <source>
        <dbReference type="ARBA" id="ARBA00022598"/>
    </source>
</evidence>
<evidence type="ECO:0000313" key="7">
    <source>
        <dbReference type="Proteomes" id="UP000656548"/>
    </source>
</evidence>
<dbReference type="InterPro" id="IPR011761">
    <property type="entry name" value="ATP-grasp"/>
</dbReference>
<dbReference type="Gene3D" id="3.30.470.20">
    <property type="entry name" value="ATP-grasp fold, B domain"/>
    <property type="match status" value="1"/>
</dbReference>
<accession>A0ABR9L1B1</accession>
<keyword evidence="3 4" id="KW-0067">ATP-binding</keyword>
<proteinExistence type="predicted"/>